<dbReference type="Gene3D" id="3.10.310.50">
    <property type="match status" value="1"/>
</dbReference>
<dbReference type="EMBL" id="CP011311">
    <property type="protein sequence ID" value="AKE39636.1"/>
    <property type="molecule type" value="Genomic_DNA"/>
</dbReference>
<protein>
    <recommendedName>
        <fullName evidence="1">TPM domain-containing protein</fullName>
    </recommendedName>
</protein>
<gene>
    <name evidence="2" type="ORF">UL81_08430</name>
</gene>
<evidence type="ECO:0000313" key="2">
    <source>
        <dbReference type="EMBL" id="AKE39636.1"/>
    </source>
</evidence>
<keyword evidence="3" id="KW-1185">Reference proteome</keyword>
<dbReference type="AlphaFoldDB" id="A0A0F6TC25"/>
<evidence type="ECO:0000259" key="1">
    <source>
        <dbReference type="Pfam" id="PF04536"/>
    </source>
</evidence>
<dbReference type="InterPro" id="IPR007621">
    <property type="entry name" value="TPM_dom"/>
</dbReference>
<organism evidence="2 3">
    <name type="scientific">Corynebacterium camporealensis</name>
    <dbReference type="NCBI Taxonomy" id="161896"/>
    <lineage>
        <taxon>Bacteria</taxon>
        <taxon>Bacillati</taxon>
        <taxon>Actinomycetota</taxon>
        <taxon>Actinomycetes</taxon>
        <taxon>Mycobacteriales</taxon>
        <taxon>Corynebacteriaceae</taxon>
        <taxon>Corynebacterium</taxon>
    </lineage>
</organism>
<accession>A0A0F6TC25</accession>
<dbReference type="OrthoDB" id="5105562at2"/>
<proteinExistence type="predicted"/>
<dbReference type="RefSeq" id="WP_035105399.1">
    <property type="nucleotide sequence ID" value="NZ_CP011311.1"/>
</dbReference>
<dbReference type="Proteomes" id="UP000033566">
    <property type="component" value="Chromosome"/>
</dbReference>
<evidence type="ECO:0000313" key="3">
    <source>
        <dbReference type="Proteomes" id="UP000033566"/>
    </source>
</evidence>
<dbReference type="PATRIC" id="fig|161896.4.peg.1649"/>
<dbReference type="KEGG" id="ccj:UL81_08430"/>
<name>A0A0F6TC25_9CORY</name>
<dbReference type="STRING" id="161896.UL81_08430"/>
<sequence>MKNSARIGRAALAALFISYSSAGIAVAGASEAPFALTGNDETVLAQATVTAKVTDDVGVLDPGTVSELENKITEHQQETGELIQIVITDSSGSATDLAEQIRNSRGSNSAVYVIDLETRQTGVSVGADISSDAESLDDAAYSYLANEDYVGAANAFVDAVIDGTSGGSGSGAAWLAGGAGAIAVAGGGIWYATRRKNKKDSAETLSEAREIEPAATDELSRLPLETLETLAHEELVSTDESIRRGKEELDIATAEFGPDRTRPFTKAMNHSTTTLQKAFAMHQKLEQQSRTIPDSQRRQMLVEIVSSCGQADDALDAQAKDFADMRALLMNADNKLDELTQRSVDLRARLPRSTETLQQLQERYSAEVLDSIHENPEMAEVTISEAEKLIDAGRDLAAKPAGEQGGLVANIREAEHALEVTDRLLRGVENADSNIREAEDSLQPLIEEVEGEIAEAEELANQGKAQGTQGDWDSLEDLLTRSRTAVESARAEGSNDPLGQYTALTAIDTELDERLDRVREVTATHSRQLQLFSQQMNVAESNIQAAEDLVSSRGRLVGSQARTALADAQRLHAEARYTRDRDIRRALEISRQAANAAQTAVRRAQNDIDNYRRQQRRQQSASSAGNILTGMVIGQMLGGSSRGGFGGGFGSGGGFGGGGFGGGGGSTHGSAF</sequence>
<feature type="domain" description="TPM" evidence="1">
    <location>
        <begin position="53"/>
        <end position="162"/>
    </location>
</feature>
<dbReference type="HOGENOM" id="CLU_013689_1_0_11"/>
<reference evidence="2 3" key="1">
    <citation type="journal article" date="2015" name="Genome Announc.">
        <title>Complete Genome Sequence of Corynebacterium camporealensis DSM 44610, Isolated from the Milk of a Manchega Sheep with Subclinical Mastitis.</title>
        <authorList>
            <person name="Ruckert C."/>
            <person name="Albersmeier A."/>
            <person name="Winkler A."/>
            <person name="Tauch A."/>
        </authorList>
    </citation>
    <scope>NUCLEOTIDE SEQUENCE [LARGE SCALE GENOMIC DNA]</scope>
    <source>
        <strain evidence="2 3">DSM 44610</strain>
    </source>
</reference>
<dbReference type="Pfam" id="PF04536">
    <property type="entry name" value="TPM_phosphatase"/>
    <property type="match status" value="1"/>
</dbReference>